<accession>A0A0F5JL79</accession>
<dbReference type="RefSeq" id="WP_028727222.1">
    <property type="nucleotide sequence ID" value="NZ_AUAE01000012.1"/>
</dbReference>
<dbReference type="InterPro" id="IPR032272">
    <property type="entry name" value="DUF4834"/>
</dbReference>
<reference evidence="3 4" key="1">
    <citation type="submission" date="2013-04" db="EMBL/GenBank/DDBJ databases">
        <title>The Genome Sequence of Parabacteroides gordonii DSM 23371.</title>
        <authorList>
            <consortium name="The Broad Institute Genomics Platform"/>
            <person name="Earl A."/>
            <person name="Ward D."/>
            <person name="Feldgarden M."/>
            <person name="Gevers D."/>
            <person name="Martens E."/>
            <person name="Sakamoto M."/>
            <person name="Benno Y."/>
            <person name="Suzuki N."/>
            <person name="Matsunaga N."/>
            <person name="Koshihara K."/>
            <person name="Seki M."/>
            <person name="Komiya H."/>
            <person name="Walker B."/>
            <person name="Young S."/>
            <person name="Zeng Q."/>
            <person name="Gargeya S."/>
            <person name="Fitzgerald M."/>
            <person name="Haas B."/>
            <person name="Abouelleil A."/>
            <person name="Allen A.W."/>
            <person name="Alvarado L."/>
            <person name="Arachchi H.M."/>
            <person name="Berlin A.M."/>
            <person name="Chapman S.B."/>
            <person name="Gainer-Dewar J."/>
            <person name="Goldberg J."/>
            <person name="Griggs A."/>
            <person name="Gujja S."/>
            <person name="Hansen M."/>
            <person name="Howarth C."/>
            <person name="Imamovic A."/>
            <person name="Ireland A."/>
            <person name="Larimer J."/>
            <person name="McCowan C."/>
            <person name="Murphy C."/>
            <person name="Pearson M."/>
            <person name="Poon T.W."/>
            <person name="Priest M."/>
            <person name="Roberts A."/>
            <person name="Saif S."/>
            <person name="Shea T."/>
            <person name="Sisk P."/>
            <person name="Sykes S."/>
            <person name="Wortman J."/>
            <person name="Nusbaum C."/>
            <person name="Birren B."/>
        </authorList>
    </citation>
    <scope>NUCLEOTIDE SEQUENCE [LARGE SCALE GENOMIC DNA]</scope>
    <source>
        <strain evidence="3 4">MS-1</strain>
    </source>
</reference>
<dbReference type="EMBL" id="AQHW01000009">
    <property type="protein sequence ID" value="KKB58546.1"/>
    <property type="molecule type" value="Genomic_DNA"/>
</dbReference>
<evidence type="ECO:0000313" key="3">
    <source>
        <dbReference type="EMBL" id="KKB58546.1"/>
    </source>
</evidence>
<dbReference type="AlphaFoldDB" id="A0A0F5JL79"/>
<sequence length="89" mass="10323">MFKFLFVMFFFFILLVFLMGFSILRTFKNMLFGSGSSNGKKGEQRRQTSSYAGGQQSSHDTNEEDYATANRKKIFAKDEGEYVDFEEVK</sequence>
<dbReference type="PATRIC" id="fig|1203610.3.peg.1457"/>
<comment type="caution">
    <text evidence="3">The sequence shown here is derived from an EMBL/GenBank/DDBJ whole genome shotgun (WGS) entry which is preliminary data.</text>
</comment>
<dbReference type="HOGENOM" id="CLU_183767_1_1_10"/>
<dbReference type="STRING" id="1203610.HMPREF1536_01423"/>
<keyword evidence="2" id="KW-0472">Membrane</keyword>
<organism evidence="3 4">
    <name type="scientific">Parabacteroides gordonii MS-1 = DSM 23371</name>
    <dbReference type="NCBI Taxonomy" id="1203610"/>
    <lineage>
        <taxon>Bacteria</taxon>
        <taxon>Pseudomonadati</taxon>
        <taxon>Bacteroidota</taxon>
        <taxon>Bacteroidia</taxon>
        <taxon>Bacteroidales</taxon>
        <taxon>Tannerellaceae</taxon>
        <taxon>Parabacteroides</taxon>
    </lineage>
</organism>
<dbReference type="Proteomes" id="UP000033035">
    <property type="component" value="Unassembled WGS sequence"/>
</dbReference>
<feature type="region of interest" description="Disordered" evidence="1">
    <location>
        <begin position="33"/>
        <end position="65"/>
    </location>
</feature>
<proteinExistence type="predicted"/>
<evidence type="ECO:0000313" key="4">
    <source>
        <dbReference type="Proteomes" id="UP000033035"/>
    </source>
</evidence>
<keyword evidence="2" id="KW-0812">Transmembrane</keyword>
<evidence type="ECO:0000256" key="1">
    <source>
        <dbReference type="SAM" id="MobiDB-lite"/>
    </source>
</evidence>
<feature type="compositionally biased region" description="Polar residues" evidence="1">
    <location>
        <begin position="47"/>
        <end position="59"/>
    </location>
</feature>
<evidence type="ECO:0000256" key="2">
    <source>
        <dbReference type="SAM" id="Phobius"/>
    </source>
</evidence>
<feature type="transmembrane region" description="Helical" evidence="2">
    <location>
        <begin position="6"/>
        <end position="24"/>
    </location>
</feature>
<name>A0A0F5JL79_9BACT</name>
<keyword evidence="4" id="KW-1185">Reference proteome</keyword>
<keyword evidence="2" id="KW-1133">Transmembrane helix</keyword>
<dbReference type="Pfam" id="PF16118">
    <property type="entry name" value="DUF4834"/>
    <property type="match status" value="1"/>
</dbReference>
<protein>
    <recommendedName>
        <fullName evidence="5">DUF4834 domain-containing protein</fullName>
    </recommendedName>
</protein>
<evidence type="ECO:0008006" key="5">
    <source>
        <dbReference type="Google" id="ProtNLM"/>
    </source>
</evidence>
<gene>
    <name evidence="3" type="ORF">HMPREF1536_01423</name>
</gene>